<sequence length="471" mass="54323">MEIYSLLLLTAGLLTIIEMAAPGGKDSHTSILKIALIVLNEKNEHGEFILGCPLSMEDLDNLQSEMMLRIVVRLMRDFIVNLPLSRKIPLSDFNQFKTGEVTYDSGIDRIYHAAAKIFPEENPLHFSTLLLPSRDPKRTKAVIAYIMSFYWMCDDLYARFETSFEDVIEENKEKVKIYNDIEDLKLEISNKIQEKETERDRIPSVQKEIQCIEEKIRKEQIVLTKLNEEVEKHMNIFKGKEGYLKVLKQQLEQLELDRLRLEGQIVANPDEILGENTTIRKQVGSEIAQRDAFGSEINKLTKKCDGYENLINSANNALHDFENVTAMMQDAKSRLVEYMKLGKEVSSESKKLNAELDHLAQQYSVKADELRHKKELCSGRIQKVVNEVKILQTQILQIRGKIKDERSAKQTYSLKLMEVCRAIDELKASISQHIRTRKVDLPKQRFLLEMKTKQELENSLKQLASFSSLAK</sequence>
<evidence type="ECO:0000256" key="2">
    <source>
        <dbReference type="SAM" id="SignalP"/>
    </source>
</evidence>
<gene>
    <name evidence="3" type="ORF">Ocin01_00027</name>
</gene>
<protein>
    <submittedName>
        <fullName evidence="3">Uncharacterized protein</fullName>
    </submittedName>
</protein>
<evidence type="ECO:0000256" key="1">
    <source>
        <dbReference type="SAM" id="Coils"/>
    </source>
</evidence>
<proteinExistence type="predicted"/>
<keyword evidence="1" id="KW-0175">Coiled coil</keyword>
<keyword evidence="2" id="KW-0732">Signal</keyword>
<feature type="coiled-coil region" evidence="1">
    <location>
        <begin position="178"/>
        <end position="264"/>
    </location>
</feature>
<comment type="caution">
    <text evidence="3">The sequence shown here is derived from an EMBL/GenBank/DDBJ whole genome shotgun (WGS) entry which is preliminary data.</text>
</comment>
<dbReference type="AlphaFoldDB" id="A0A1D2NMZ6"/>
<evidence type="ECO:0000313" key="4">
    <source>
        <dbReference type="Proteomes" id="UP000094527"/>
    </source>
</evidence>
<dbReference type="EMBL" id="LJIJ01000001">
    <property type="protein sequence ID" value="ODN06653.1"/>
    <property type="molecule type" value="Genomic_DNA"/>
</dbReference>
<feature type="chain" id="PRO_5008905786" evidence="2">
    <location>
        <begin position="23"/>
        <end position="471"/>
    </location>
</feature>
<evidence type="ECO:0000313" key="3">
    <source>
        <dbReference type="EMBL" id="ODN06653.1"/>
    </source>
</evidence>
<dbReference type="OMA" id="ATHETVF"/>
<reference evidence="3 4" key="1">
    <citation type="journal article" date="2016" name="Genome Biol. Evol.">
        <title>Gene Family Evolution Reflects Adaptation to Soil Environmental Stressors in the Genome of the Collembolan Orchesella cincta.</title>
        <authorList>
            <person name="Faddeeva-Vakhrusheva A."/>
            <person name="Derks M.F."/>
            <person name="Anvar S.Y."/>
            <person name="Agamennone V."/>
            <person name="Suring W."/>
            <person name="Smit S."/>
            <person name="van Straalen N.M."/>
            <person name="Roelofs D."/>
        </authorList>
    </citation>
    <scope>NUCLEOTIDE SEQUENCE [LARGE SCALE GENOMIC DNA]</scope>
    <source>
        <tissue evidence="3">Mixed pool</tissue>
    </source>
</reference>
<name>A0A1D2NMZ6_ORCCI</name>
<accession>A0A1D2NMZ6</accession>
<keyword evidence="4" id="KW-1185">Reference proteome</keyword>
<organism evidence="3 4">
    <name type="scientific">Orchesella cincta</name>
    <name type="common">Springtail</name>
    <name type="synonym">Podura cincta</name>
    <dbReference type="NCBI Taxonomy" id="48709"/>
    <lineage>
        <taxon>Eukaryota</taxon>
        <taxon>Metazoa</taxon>
        <taxon>Ecdysozoa</taxon>
        <taxon>Arthropoda</taxon>
        <taxon>Hexapoda</taxon>
        <taxon>Collembola</taxon>
        <taxon>Entomobryomorpha</taxon>
        <taxon>Entomobryoidea</taxon>
        <taxon>Orchesellidae</taxon>
        <taxon>Orchesellinae</taxon>
        <taxon>Orchesella</taxon>
    </lineage>
</organism>
<feature type="signal peptide" evidence="2">
    <location>
        <begin position="1"/>
        <end position="22"/>
    </location>
</feature>
<dbReference type="Proteomes" id="UP000094527">
    <property type="component" value="Unassembled WGS sequence"/>
</dbReference>